<gene>
    <name evidence="2" type="ORF">EAX62_08290</name>
</gene>
<organism evidence="2 3">
    <name type="scientific">Tessaracoccus antarcticus</name>
    <dbReference type="NCBI Taxonomy" id="2479848"/>
    <lineage>
        <taxon>Bacteria</taxon>
        <taxon>Bacillati</taxon>
        <taxon>Actinomycetota</taxon>
        <taxon>Actinomycetes</taxon>
        <taxon>Propionibacteriales</taxon>
        <taxon>Propionibacteriaceae</taxon>
        <taxon>Tessaracoccus</taxon>
    </lineage>
</organism>
<reference evidence="2 3" key="1">
    <citation type="submission" date="2018-10" db="EMBL/GenBank/DDBJ databases">
        <title>Tessaracoccus antarcticuss sp. nov., isolated from sediment.</title>
        <authorList>
            <person name="Zhou L.Y."/>
            <person name="Du Z.J."/>
        </authorList>
    </citation>
    <scope>NUCLEOTIDE SEQUENCE [LARGE SCALE GENOMIC DNA]</scope>
    <source>
        <strain evidence="2 3">JDX10</strain>
    </source>
</reference>
<feature type="transmembrane region" description="Helical" evidence="1">
    <location>
        <begin position="33"/>
        <end position="52"/>
    </location>
</feature>
<keyword evidence="1" id="KW-0472">Membrane</keyword>
<evidence type="ECO:0000313" key="2">
    <source>
        <dbReference type="EMBL" id="RMB59742.1"/>
    </source>
</evidence>
<keyword evidence="1" id="KW-1133">Transmembrane helix</keyword>
<dbReference type="EMBL" id="REFW01000002">
    <property type="protein sequence ID" value="RMB59742.1"/>
    <property type="molecule type" value="Genomic_DNA"/>
</dbReference>
<dbReference type="Proteomes" id="UP000275256">
    <property type="component" value="Unassembled WGS sequence"/>
</dbReference>
<feature type="transmembrane region" description="Helical" evidence="1">
    <location>
        <begin position="6"/>
        <end position="26"/>
    </location>
</feature>
<keyword evidence="1" id="KW-0812">Transmembrane</keyword>
<proteinExistence type="predicted"/>
<evidence type="ECO:0000313" key="3">
    <source>
        <dbReference type="Proteomes" id="UP000275256"/>
    </source>
</evidence>
<name>A0A3M0GB74_9ACTN</name>
<accession>A0A3M0GB74</accession>
<dbReference type="RefSeq" id="WP_121901221.1">
    <property type="nucleotide sequence ID" value="NZ_REFW01000002.1"/>
</dbReference>
<protein>
    <submittedName>
        <fullName evidence="2">Uncharacterized protein</fullName>
    </submittedName>
</protein>
<sequence>MDFSRFDGTYLAIAGVMLMLLGVQSLMVTRRRAWLGVFVPAVYVGILVYLGATGRVSSLADFVVSALGLLGLVAWWASARESRSQKSEEDQHLVITSWTAADSGVSFPPPGTGVRRHSHVRVG</sequence>
<keyword evidence="3" id="KW-1185">Reference proteome</keyword>
<comment type="caution">
    <text evidence="2">The sequence shown here is derived from an EMBL/GenBank/DDBJ whole genome shotgun (WGS) entry which is preliminary data.</text>
</comment>
<feature type="transmembrane region" description="Helical" evidence="1">
    <location>
        <begin position="58"/>
        <end position="77"/>
    </location>
</feature>
<dbReference type="AlphaFoldDB" id="A0A3M0GB74"/>
<evidence type="ECO:0000256" key="1">
    <source>
        <dbReference type="SAM" id="Phobius"/>
    </source>
</evidence>